<organism evidence="3 4">
    <name type="scientific">Cercophora samala</name>
    <dbReference type="NCBI Taxonomy" id="330535"/>
    <lineage>
        <taxon>Eukaryota</taxon>
        <taxon>Fungi</taxon>
        <taxon>Dikarya</taxon>
        <taxon>Ascomycota</taxon>
        <taxon>Pezizomycotina</taxon>
        <taxon>Sordariomycetes</taxon>
        <taxon>Sordariomycetidae</taxon>
        <taxon>Sordariales</taxon>
        <taxon>Lasiosphaeriaceae</taxon>
        <taxon>Cercophora</taxon>
    </lineage>
</organism>
<reference evidence="3" key="1">
    <citation type="submission" date="2023-06" db="EMBL/GenBank/DDBJ databases">
        <title>Genome-scale phylogeny and comparative genomics of the fungal order Sordariales.</title>
        <authorList>
            <consortium name="Lawrence Berkeley National Laboratory"/>
            <person name="Hensen N."/>
            <person name="Bonometti L."/>
            <person name="Westerberg I."/>
            <person name="Brannstrom I.O."/>
            <person name="Guillou S."/>
            <person name="Cros-Aarteil S."/>
            <person name="Calhoun S."/>
            <person name="Haridas S."/>
            <person name="Kuo A."/>
            <person name="Mondo S."/>
            <person name="Pangilinan J."/>
            <person name="Riley R."/>
            <person name="Labutti K."/>
            <person name="Andreopoulos B."/>
            <person name="Lipzen A."/>
            <person name="Chen C."/>
            <person name="Yanf M."/>
            <person name="Daum C."/>
            <person name="Ng V."/>
            <person name="Clum A."/>
            <person name="Steindorff A."/>
            <person name="Ohm R."/>
            <person name="Martin F."/>
            <person name="Silar P."/>
            <person name="Natvig D."/>
            <person name="Lalanne C."/>
            <person name="Gautier V."/>
            <person name="Ament-Velasquez S.L."/>
            <person name="Kruys A."/>
            <person name="Hutchinson M.I."/>
            <person name="Powell A.J."/>
            <person name="Barry K."/>
            <person name="Miller A.N."/>
            <person name="Grigoriev I.V."/>
            <person name="Debuchy R."/>
            <person name="Gladieux P."/>
            <person name="Thoren M.H."/>
            <person name="Johannesson H."/>
        </authorList>
    </citation>
    <scope>NUCLEOTIDE SEQUENCE</scope>
    <source>
        <strain evidence="3">CBS 307.81</strain>
    </source>
</reference>
<feature type="region of interest" description="Disordered" evidence="2">
    <location>
        <begin position="1"/>
        <end position="91"/>
    </location>
</feature>
<sequence length="839" mass="90092">MPLEFNSTPGQGQPGHSPATPTIPSTGSSPFELPETPTPATGYPAVGMGTPVGNPSPVPAAPSSLPLPAPPLGSTSATSARPPTRGSPQVALGLLQQEQTALEARFDAAKDEWGYVNVPHSDIKRYVEVLKGLNTAQTSPAAAAAQSSAGPSSTAAAAAQSSAGPSSTAAAAAAASLDREMARIAQLEKILRAKKESLRQAEVEAKASLKNITDAVEEKERELVALRDREADLIKREAEVEEKEAALNEREELLRAGEDGLETQEEENMAYATQLLEREKTAAAILEKEKIIEADRETFRVWREQLAEREKTLESSEKTFTVVNELLVRRDMETAVKEEEIKKKQEEMKRREAELVKQEARVQQERQEYEKVKAHVLAVGNGQKIQQQELDKTKAALRRQMEVAYNSLPGQPQAQPTGPRQPPSRQPPSPHPAVQRIPQFVADADQRVVIGYSHGWEAALPLGVEQGRRAATITTTKMHIQHLQTVNSKLYEIVNSLDDMQSIKQIERALNDLQKEVHGLITDKCDYRDEVEISVEDLLDATIPKTGNKVWEYMRSMSIEAGCPVYYYFPASPENAPQPTAGILKPAPVGATPQSLGGVKPIIIVGNNHNLPAGYHLTIVRAANNSAPLPQPPTTTNPQSSSGNNTQQRTAPGTPPRSLPPVPTIVVTTPGGTNRPPTPSQAARKTRFRDRRPRQKPDPAALRLPRAGTTKRARSASQSPGPPAKRPRGRPPKNKEPEVTRTTTTTTTMMTEEETPVAVAAAVANTSSGVYTTTSSLAPAVAVAGVDSAAGSAAGGVVSSPVGAAAGVVSSPEEEDDEEEEDGEMVHLAAPSGWMELAE</sequence>
<keyword evidence="1" id="KW-0175">Coiled coil</keyword>
<feature type="compositionally biased region" description="Pro residues" evidence="2">
    <location>
        <begin position="653"/>
        <end position="663"/>
    </location>
</feature>
<evidence type="ECO:0000256" key="2">
    <source>
        <dbReference type="SAM" id="MobiDB-lite"/>
    </source>
</evidence>
<feature type="region of interest" description="Disordered" evidence="2">
    <location>
        <begin position="406"/>
        <end position="434"/>
    </location>
</feature>
<evidence type="ECO:0000313" key="3">
    <source>
        <dbReference type="EMBL" id="KAK0654196.1"/>
    </source>
</evidence>
<feature type="compositionally biased region" description="Pro residues" evidence="2">
    <location>
        <begin position="54"/>
        <end position="71"/>
    </location>
</feature>
<feature type="region of interest" description="Disordered" evidence="2">
    <location>
        <begin position="625"/>
        <end position="745"/>
    </location>
</feature>
<feature type="compositionally biased region" description="Polar residues" evidence="2">
    <location>
        <begin position="1"/>
        <end position="11"/>
    </location>
</feature>
<feature type="compositionally biased region" description="Basic residues" evidence="2">
    <location>
        <begin position="684"/>
        <end position="694"/>
    </location>
</feature>
<dbReference type="PANTHER" id="PTHR48125:SF10">
    <property type="entry name" value="OS12G0136300 PROTEIN"/>
    <property type="match status" value="1"/>
</dbReference>
<protein>
    <submittedName>
        <fullName evidence="3">Uncharacterized protein</fullName>
    </submittedName>
</protein>
<accession>A0AA39YKE5</accession>
<feature type="compositionally biased region" description="Low complexity" evidence="2">
    <location>
        <begin position="664"/>
        <end position="675"/>
    </location>
</feature>
<dbReference type="Proteomes" id="UP001174997">
    <property type="component" value="Unassembled WGS sequence"/>
</dbReference>
<gene>
    <name evidence="3" type="ORF">QBC41DRAFT_369271</name>
</gene>
<feature type="coiled-coil region" evidence="1">
    <location>
        <begin position="177"/>
        <end position="256"/>
    </location>
</feature>
<dbReference type="AlphaFoldDB" id="A0AA39YKE5"/>
<feature type="compositionally biased region" description="Polar residues" evidence="2">
    <location>
        <begin position="408"/>
        <end position="418"/>
    </location>
</feature>
<evidence type="ECO:0000313" key="4">
    <source>
        <dbReference type="Proteomes" id="UP001174997"/>
    </source>
</evidence>
<feature type="coiled-coil region" evidence="1">
    <location>
        <begin position="329"/>
        <end position="375"/>
    </location>
</feature>
<name>A0AA39YKE5_9PEZI</name>
<dbReference type="EMBL" id="JAULSY010000225">
    <property type="protein sequence ID" value="KAK0654196.1"/>
    <property type="molecule type" value="Genomic_DNA"/>
</dbReference>
<feature type="compositionally biased region" description="Pro residues" evidence="2">
    <location>
        <begin position="419"/>
        <end position="431"/>
    </location>
</feature>
<comment type="caution">
    <text evidence="3">The sequence shown here is derived from an EMBL/GenBank/DDBJ whole genome shotgun (WGS) entry which is preliminary data.</text>
</comment>
<feature type="compositionally biased region" description="Polar residues" evidence="2">
    <location>
        <begin position="19"/>
        <end position="29"/>
    </location>
</feature>
<feature type="region of interest" description="Disordered" evidence="2">
    <location>
        <begin position="805"/>
        <end position="839"/>
    </location>
</feature>
<evidence type="ECO:0000256" key="1">
    <source>
        <dbReference type="SAM" id="Coils"/>
    </source>
</evidence>
<feature type="compositionally biased region" description="Low complexity" evidence="2">
    <location>
        <begin position="636"/>
        <end position="648"/>
    </location>
</feature>
<feature type="compositionally biased region" description="Acidic residues" evidence="2">
    <location>
        <begin position="812"/>
        <end position="823"/>
    </location>
</feature>
<keyword evidence="4" id="KW-1185">Reference proteome</keyword>
<dbReference type="PANTHER" id="PTHR48125">
    <property type="entry name" value="LP07818P1"/>
    <property type="match status" value="1"/>
</dbReference>
<proteinExistence type="predicted"/>